<evidence type="ECO:0000313" key="1">
    <source>
        <dbReference type="EMBL" id="WAE39558.1"/>
    </source>
</evidence>
<gene>
    <name evidence="1" type="ORF">FHOMOCKG_00030</name>
</gene>
<dbReference type="EMBL" id="OP880253">
    <property type="protein sequence ID" value="WAE39558.1"/>
    <property type="molecule type" value="Genomic_DNA"/>
</dbReference>
<reference evidence="1 2" key="1">
    <citation type="submission" date="2022-10" db="EMBL/GenBank/DDBJ databases">
        <title>Evolutionary Diversification of Methanotrophic Ca. Methanophagales (ANME-1) and Their Expansive Virome.</title>
        <authorList>
            <person name="Laso-Perez R."/>
            <person name="Wu F."/>
            <person name="Cremiere A."/>
            <person name="Speth D.R."/>
            <person name="Magyar J.S."/>
            <person name="Krupovic M."/>
            <person name="Orphan V.J."/>
        </authorList>
    </citation>
    <scope>NUCLEOTIDE SEQUENCE [LARGE SCALE GENOMIC DNA]</scope>
</reference>
<keyword evidence="2" id="KW-1185">Reference proteome</keyword>
<proteinExistence type="predicted"/>
<evidence type="ECO:0000313" key="2">
    <source>
        <dbReference type="Proteomes" id="UP001156237"/>
    </source>
</evidence>
<accession>A0A9E8VG71</accession>
<sequence>MPKEMDVIQMSNSVALFLVNEHFRDYIDLSFPCNDPNTIHQLRNLLSVSNFSDLYLSSAFQDPRGDKLNFLFKIEDFTLQPLEINPNTDDSIVRFYLSPLDDSDFTKLIKSFPFSISSPLFSPVTSTGKWWELISYKIKKGWVRSSIFPFEAVIIRRKQSETLEDLRRLGLGYLTCL</sequence>
<protein>
    <submittedName>
        <fullName evidence="1">Uncharacterized protein</fullName>
    </submittedName>
</protein>
<organism evidence="1 2">
    <name type="scientific">Methanophagales virus GBV302</name>
    <dbReference type="NCBI Taxonomy" id="2999281"/>
    <lineage>
        <taxon>Viruses</taxon>
        <taxon>Duplodnaviria</taxon>
        <taxon>Heunggongvirae</taxon>
        <taxon>Uroviricota</taxon>
        <taxon>Caudoviricetes</taxon>
        <taxon>Nakonvirales</taxon>
        <taxon>Ekchuahviridae</taxon>
        <taxon>Kukulkanvirus</taxon>
        <taxon>Kukulkanvirus mexicoense</taxon>
    </lineage>
</organism>
<dbReference type="Proteomes" id="UP001156237">
    <property type="component" value="Segment"/>
</dbReference>
<name>A0A9E8VG71_9CAUD</name>